<sequence length="139" mass="15675">MLQISDQLRRLHRRHREFLQAHAGWVHVLSSLRRDLLPPAHRPQLRRPFDHRLYRYKPIITARSISICSLVSSNHSMACSGVFGSSFRATVLRREPDGIREGGEFCGGGGDGGGFRRACEQRDRIYGDQCFVGSSIGVV</sequence>
<organism evidence="1 2">
    <name type="scientific">Linum tenue</name>
    <dbReference type="NCBI Taxonomy" id="586396"/>
    <lineage>
        <taxon>Eukaryota</taxon>
        <taxon>Viridiplantae</taxon>
        <taxon>Streptophyta</taxon>
        <taxon>Embryophyta</taxon>
        <taxon>Tracheophyta</taxon>
        <taxon>Spermatophyta</taxon>
        <taxon>Magnoliopsida</taxon>
        <taxon>eudicotyledons</taxon>
        <taxon>Gunneridae</taxon>
        <taxon>Pentapetalae</taxon>
        <taxon>rosids</taxon>
        <taxon>fabids</taxon>
        <taxon>Malpighiales</taxon>
        <taxon>Linaceae</taxon>
        <taxon>Linum</taxon>
    </lineage>
</organism>
<dbReference type="EMBL" id="CAMGYJ010000002">
    <property type="protein sequence ID" value="CAI0375249.1"/>
    <property type="molecule type" value="Genomic_DNA"/>
</dbReference>
<protein>
    <submittedName>
        <fullName evidence="1">Uncharacterized protein</fullName>
    </submittedName>
</protein>
<comment type="caution">
    <text evidence="1">The sequence shown here is derived from an EMBL/GenBank/DDBJ whole genome shotgun (WGS) entry which is preliminary data.</text>
</comment>
<gene>
    <name evidence="1" type="ORF">LITE_LOCUS528</name>
</gene>
<reference evidence="1" key="1">
    <citation type="submission" date="2022-08" db="EMBL/GenBank/DDBJ databases">
        <authorList>
            <person name="Gutierrez-Valencia J."/>
        </authorList>
    </citation>
    <scope>NUCLEOTIDE SEQUENCE</scope>
</reference>
<evidence type="ECO:0000313" key="2">
    <source>
        <dbReference type="Proteomes" id="UP001154282"/>
    </source>
</evidence>
<dbReference type="Proteomes" id="UP001154282">
    <property type="component" value="Unassembled WGS sequence"/>
</dbReference>
<proteinExistence type="predicted"/>
<dbReference type="AlphaFoldDB" id="A0AAV0GS91"/>
<evidence type="ECO:0000313" key="1">
    <source>
        <dbReference type="EMBL" id="CAI0375249.1"/>
    </source>
</evidence>
<keyword evidence="2" id="KW-1185">Reference proteome</keyword>
<name>A0AAV0GS91_9ROSI</name>
<accession>A0AAV0GS91</accession>